<proteinExistence type="predicted"/>
<dbReference type="RefSeq" id="WP_057700707.1">
    <property type="nucleotide sequence ID" value="NZ_JYLN01000001.1"/>
</dbReference>
<dbReference type="EMBL" id="JYLN01000001">
    <property type="protein sequence ID" value="KRP74860.1"/>
    <property type="molecule type" value="Genomic_DNA"/>
</dbReference>
<evidence type="ECO:0000313" key="3">
    <source>
        <dbReference type="Proteomes" id="UP000050852"/>
    </source>
</evidence>
<gene>
    <name evidence="2" type="ORF">TX23_01370</name>
</gene>
<sequence length="179" mass="20084">MDQLSKFLTKNPVIVVAMFFFTFFATVAGLLVSWDVLYKDYLSHTVTIPIWLTLLVAFAIFFGWILYGTRRRKLKDAPLELIADKLFGVERVLTSGKKFVSCKFNGTEIVIDGQAKIGFESCSFINSRFTFAGAAAQTMAVLSGMYRDPSFQPMIDETFQNVKSGDFSISPSPSGKRER</sequence>
<accession>A0A0R3ART3</accession>
<evidence type="ECO:0000256" key="1">
    <source>
        <dbReference type="SAM" id="Phobius"/>
    </source>
</evidence>
<feature type="transmembrane region" description="Helical" evidence="1">
    <location>
        <begin position="12"/>
        <end position="34"/>
    </location>
</feature>
<keyword evidence="1" id="KW-0472">Membrane</keyword>
<dbReference type="Proteomes" id="UP000050852">
    <property type="component" value="Unassembled WGS sequence"/>
</dbReference>
<dbReference type="PATRIC" id="fig|1615673.3.peg.1198"/>
<keyword evidence="1" id="KW-0812">Transmembrane</keyword>
<dbReference type="AlphaFoldDB" id="A0A0R3ART3"/>
<name>A0A0R3ART3_9PSED</name>
<dbReference type="OrthoDB" id="2623511at2"/>
<organism evidence="2 3">
    <name type="scientific">Pseudomonas paralactis</name>
    <dbReference type="NCBI Taxonomy" id="1615673"/>
    <lineage>
        <taxon>Bacteria</taxon>
        <taxon>Pseudomonadati</taxon>
        <taxon>Pseudomonadota</taxon>
        <taxon>Gammaproteobacteria</taxon>
        <taxon>Pseudomonadales</taxon>
        <taxon>Pseudomonadaceae</taxon>
        <taxon>Pseudomonas</taxon>
    </lineage>
</organism>
<protein>
    <submittedName>
        <fullName evidence="2">Uncharacterized protein</fullName>
    </submittedName>
</protein>
<feature type="transmembrane region" description="Helical" evidence="1">
    <location>
        <begin position="46"/>
        <end position="67"/>
    </location>
</feature>
<reference evidence="2 3" key="1">
    <citation type="submission" date="2015-02" db="EMBL/GenBank/DDBJ databases">
        <title>Two Pseudomonas sp. nov., isolated from raw milk.</title>
        <authorList>
            <person name="Wenning M."/>
            <person name="von Neubeck M."/>
            <person name="Huptas C."/>
            <person name="Scherer S."/>
        </authorList>
    </citation>
    <scope>NUCLEOTIDE SEQUENCE [LARGE SCALE GENOMIC DNA]</scope>
    <source>
        <strain evidence="2 3">DSM 29164</strain>
    </source>
</reference>
<evidence type="ECO:0000313" key="2">
    <source>
        <dbReference type="EMBL" id="KRP74860.1"/>
    </source>
</evidence>
<keyword evidence="1" id="KW-1133">Transmembrane helix</keyword>
<comment type="caution">
    <text evidence="2">The sequence shown here is derived from an EMBL/GenBank/DDBJ whole genome shotgun (WGS) entry which is preliminary data.</text>
</comment>